<dbReference type="Pfam" id="PF09365">
    <property type="entry name" value="DUF2461"/>
    <property type="match status" value="1"/>
</dbReference>
<reference evidence="4 5" key="1">
    <citation type="submission" date="2018-08" db="EMBL/GenBank/DDBJ databases">
        <title>A genome reference for cultivated species of the human gut microbiota.</title>
        <authorList>
            <person name="Zou Y."/>
            <person name="Xue W."/>
            <person name="Luo G."/>
        </authorList>
    </citation>
    <scope>NUCLEOTIDE SEQUENCE [LARGE SCALE GENOMIC DNA]</scope>
    <source>
        <strain evidence="2 4">AF14-6AC</strain>
        <strain evidence="3 5">OF03-11</strain>
    </source>
</reference>
<dbReference type="Proteomes" id="UP000284434">
    <property type="component" value="Unassembled WGS sequence"/>
</dbReference>
<name>A0A3D4ZF35_9BACT</name>
<dbReference type="NCBIfam" id="TIGR02453">
    <property type="entry name" value="TIGR02453 family protein"/>
    <property type="match status" value="1"/>
</dbReference>
<dbReference type="EMBL" id="QSCO01000007">
    <property type="protein sequence ID" value="RGY07758.1"/>
    <property type="molecule type" value="Genomic_DNA"/>
</dbReference>
<dbReference type="PANTHER" id="PTHR36452:SF1">
    <property type="entry name" value="DUF2461 DOMAIN-CONTAINING PROTEIN"/>
    <property type="match status" value="1"/>
</dbReference>
<dbReference type="InterPro" id="IPR012808">
    <property type="entry name" value="CHP02453"/>
</dbReference>
<dbReference type="EMBL" id="QRYW01000002">
    <property type="protein sequence ID" value="RGV30355.1"/>
    <property type="molecule type" value="Genomic_DNA"/>
</dbReference>
<dbReference type="RefSeq" id="WP_118103482.1">
    <property type="nucleotide sequence ID" value="NZ_JADMSC010000040.1"/>
</dbReference>
<dbReference type="Proteomes" id="UP000283426">
    <property type="component" value="Unassembled WGS sequence"/>
</dbReference>
<reference evidence="1" key="2">
    <citation type="submission" date="2022-01" db="EMBL/GenBank/DDBJ databases">
        <title>Collection of gut derived symbiotic bacterial strains cultured from healthy donors.</title>
        <authorList>
            <person name="Lin H."/>
            <person name="Kohout C."/>
            <person name="Waligurski E."/>
            <person name="Pamer E.G."/>
        </authorList>
    </citation>
    <scope>NUCLEOTIDE SEQUENCE</scope>
    <source>
        <strain evidence="1">DFI.1.149</strain>
    </source>
</reference>
<dbReference type="EMBL" id="JAKNDN010000060">
    <property type="protein sequence ID" value="MCG4962167.1"/>
    <property type="molecule type" value="Genomic_DNA"/>
</dbReference>
<organism evidence="2 4">
    <name type="scientific">Odoribacter splanchnicus</name>
    <dbReference type="NCBI Taxonomy" id="28118"/>
    <lineage>
        <taxon>Bacteria</taxon>
        <taxon>Pseudomonadati</taxon>
        <taxon>Bacteroidota</taxon>
        <taxon>Bacteroidia</taxon>
        <taxon>Bacteroidales</taxon>
        <taxon>Odoribacteraceae</taxon>
        <taxon>Odoribacter</taxon>
    </lineage>
</organism>
<accession>A0A3D4ZF35</accession>
<sequence length="224" mass="26680">MKGLIRDILTFLRELQENNDREWFAGQKPRYQKLKEGFDELVDRLIAQTAVWDEEVKNLKAKDCVYRIYRDIRFSPDKRPYKDHFAAYICGWRGRNSGRCGYYIHLQPGCCMLGGGCYCPEPALLKRIRQDIYENIEEFTSIIREPEFIAEFPELDTDDKLKKVPAPFPADFPEADFLKHKHYDVMSVKPEAWFESDDLLQKVDAVFRKMYKFNRFFNYTIDNQ</sequence>
<evidence type="ECO:0000313" key="4">
    <source>
        <dbReference type="Proteomes" id="UP000283426"/>
    </source>
</evidence>
<gene>
    <name evidence="2" type="ORF">DWW24_01385</name>
    <name evidence="3" type="ORF">DXA53_06515</name>
    <name evidence="1" type="ORF">L0P03_20320</name>
</gene>
<dbReference type="Proteomes" id="UP001199750">
    <property type="component" value="Unassembled WGS sequence"/>
</dbReference>
<protein>
    <submittedName>
        <fullName evidence="2">DUF2461 domain-containing protein</fullName>
    </submittedName>
</protein>
<dbReference type="PIRSF" id="PIRSF028451">
    <property type="entry name" value="UCP028451"/>
    <property type="match status" value="1"/>
</dbReference>
<proteinExistence type="predicted"/>
<dbReference type="AlphaFoldDB" id="A0A3D4ZF35"/>
<evidence type="ECO:0000313" key="3">
    <source>
        <dbReference type="EMBL" id="RGY07758.1"/>
    </source>
</evidence>
<dbReference type="PANTHER" id="PTHR36452">
    <property type="entry name" value="CHROMOSOME 12, WHOLE GENOME SHOTGUN SEQUENCE"/>
    <property type="match status" value="1"/>
</dbReference>
<evidence type="ECO:0000313" key="5">
    <source>
        <dbReference type="Proteomes" id="UP000284434"/>
    </source>
</evidence>
<comment type="caution">
    <text evidence="2">The sequence shown here is derived from an EMBL/GenBank/DDBJ whole genome shotgun (WGS) entry which is preliminary data.</text>
</comment>
<dbReference type="InterPro" id="IPR015996">
    <property type="entry name" value="UCP028451"/>
</dbReference>
<evidence type="ECO:0000313" key="1">
    <source>
        <dbReference type="EMBL" id="MCG4962167.1"/>
    </source>
</evidence>
<evidence type="ECO:0000313" key="2">
    <source>
        <dbReference type="EMBL" id="RGV30355.1"/>
    </source>
</evidence>